<feature type="compositionally biased region" description="Basic residues" evidence="1">
    <location>
        <begin position="185"/>
        <end position="199"/>
    </location>
</feature>
<name>A0ABR1JGA2_9AGAR</name>
<feature type="compositionally biased region" description="Low complexity" evidence="1">
    <location>
        <begin position="200"/>
        <end position="210"/>
    </location>
</feature>
<keyword evidence="3" id="KW-1185">Reference proteome</keyword>
<sequence length="332" mass="37288">MRFESYIDRYGKVASLFVGDKASMYRALNVRTVEMIVRVGYGGQLPSCPENGTLLMELGLASERDFDNFGRFYYTIVECNEVNGHEHYATRRYWLNDISSWQLRVLRDPEMQHYLSFRNSLEMLGTNKGLPVWVIQKAGGDYRGNSTVSLPPGWSHTNSPMRLITPGATQGGEPKKGRQRTPLLSKHRTYPFLRSKKQRSATSGSSVSTSGHGGKRRSPPPPSCQRHYCAEVQSWSSFPIPRGRGGISVSNPRRRTSLPKRSFLPLAAPKEEEADVLVLTDDDDDEDAPPEAVLHFKMYMSKCVISNCKCSCEGLIEGYFNLRAISAPPAWV</sequence>
<accession>A0ABR1JGA2</accession>
<reference evidence="2 3" key="1">
    <citation type="submission" date="2024-01" db="EMBL/GenBank/DDBJ databases">
        <title>A draft genome for the cacao thread blight pathogen Marasmiellus scandens.</title>
        <authorList>
            <person name="Baruah I.K."/>
            <person name="Leung J."/>
            <person name="Bukari Y."/>
            <person name="Amoako-Attah I."/>
            <person name="Meinhardt L.W."/>
            <person name="Bailey B.A."/>
            <person name="Cohen S.P."/>
        </authorList>
    </citation>
    <scope>NUCLEOTIDE SEQUENCE [LARGE SCALE GENOMIC DNA]</scope>
    <source>
        <strain evidence="2 3">GH-19</strain>
    </source>
</reference>
<evidence type="ECO:0000313" key="2">
    <source>
        <dbReference type="EMBL" id="KAK7456470.1"/>
    </source>
</evidence>
<organism evidence="2 3">
    <name type="scientific">Marasmiellus scandens</name>
    <dbReference type="NCBI Taxonomy" id="2682957"/>
    <lineage>
        <taxon>Eukaryota</taxon>
        <taxon>Fungi</taxon>
        <taxon>Dikarya</taxon>
        <taxon>Basidiomycota</taxon>
        <taxon>Agaricomycotina</taxon>
        <taxon>Agaricomycetes</taxon>
        <taxon>Agaricomycetidae</taxon>
        <taxon>Agaricales</taxon>
        <taxon>Marasmiineae</taxon>
        <taxon>Omphalotaceae</taxon>
        <taxon>Marasmiellus</taxon>
    </lineage>
</organism>
<feature type="compositionally biased region" description="Polar residues" evidence="1">
    <location>
        <begin position="146"/>
        <end position="160"/>
    </location>
</feature>
<gene>
    <name evidence="2" type="ORF">VKT23_010719</name>
</gene>
<evidence type="ECO:0000313" key="3">
    <source>
        <dbReference type="Proteomes" id="UP001498398"/>
    </source>
</evidence>
<comment type="caution">
    <text evidence="2">The sequence shown here is derived from an EMBL/GenBank/DDBJ whole genome shotgun (WGS) entry which is preliminary data.</text>
</comment>
<dbReference type="Proteomes" id="UP001498398">
    <property type="component" value="Unassembled WGS sequence"/>
</dbReference>
<protein>
    <submittedName>
        <fullName evidence="2">Uncharacterized protein</fullName>
    </submittedName>
</protein>
<evidence type="ECO:0000256" key="1">
    <source>
        <dbReference type="SAM" id="MobiDB-lite"/>
    </source>
</evidence>
<feature type="region of interest" description="Disordered" evidence="1">
    <location>
        <begin position="146"/>
        <end position="226"/>
    </location>
</feature>
<dbReference type="EMBL" id="JBANRG010000021">
    <property type="protein sequence ID" value="KAK7456470.1"/>
    <property type="molecule type" value="Genomic_DNA"/>
</dbReference>
<proteinExistence type="predicted"/>